<dbReference type="GO" id="GO:0007094">
    <property type="term" value="P:mitotic spindle assembly checkpoint signaling"/>
    <property type="evidence" value="ECO:0007669"/>
    <property type="project" value="TreeGrafter"/>
</dbReference>
<name>A0A875RZH7_EENNA</name>
<feature type="region of interest" description="Disordered" evidence="2">
    <location>
        <begin position="279"/>
        <end position="301"/>
    </location>
</feature>
<dbReference type="InterPro" id="IPR033338">
    <property type="entry name" value="Spc105/Spc7"/>
</dbReference>
<feature type="coiled-coil region" evidence="1">
    <location>
        <begin position="614"/>
        <end position="687"/>
    </location>
</feature>
<gene>
    <name evidence="4" type="ORF">FOA43_001384</name>
</gene>
<feature type="region of interest" description="Disordered" evidence="2">
    <location>
        <begin position="383"/>
        <end position="411"/>
    </location>
</feature>
<evidence type="ECO:0000313" key="4">
    <source>
        <dbReference type="EMBL" id="QPG74063.1"/>
    </source>
</evidence>
<dbReference type="GO" id="GO:0034501">
    <property type="term" value="P:protein localization to kinetochore"/>
    <property type="evidence" value="ECO:0007669"/>
    <property type="project" value="TreeGrafter"/>
</dbReference>
<feature type="compositionally biased region" description="Acidic residues" evidence="2">
    <location>
        <begin position="396"/>
        <end position="411"/>
    </location>
</feature>
<dbReference type="OrthoDB" id="5592879at2759"/>
<dbReference type="GO" id="GO:0000776">
    <property type="term" value="C:kinetochore"/>
    <property type="evidence" value="ECO:0007669"/>
    <property type="project" value="TreeGrafter"/>
</dbReference>
<dbReference type="InterPro" id="IPR013253">
    <property type="entry name" value="Spc7_domain"/>
</dbReference>
<evidence type="ECO:0000313" key="5">
    <source>
        <dbReference type="Proteomes" id="UP000662931"/>
    </source>
</evidence>
<evidence type="ECO:0000259" key="3">
    <source>
        <dbReference type="SMART" id="SM00787"/>
    </source>
</evidence>
<dbReference type="GO" id="GO:1990758">
    <property type="term" value="P:mitotic sister chromatid biorientation"/>
    <property type="evidence" value="ECO:0007669"/>
    <property type="project" value="TreeGrafter"/>
</dbReference>
<dbReference type="Pfam" id="PF08317">
    <property type="entry name" value="Spc7"/>
    <property type="match status" value="1"/>
</dbReference>
<feature type="domain" description="Spc7 kinetochore protein" evidence="3">
    <location>
        <begin position="402"/>
        <end position="713"/>
    </location>
</feature>
<dbReference type="Proteomes" id="UP000662931">
    <property type="component" value="Chromosome 1"/>
</dbReference>
<dbReference type="EMBL" id="CP064812">
    <property type="protein sequence ID" value="QPG74063.1"/>
    <property type="molecule type" value="Genomic_DNA"/>
</dbReference>
<keyword evidence="1" id="KW-0175">Coiled coil</keyword>
<proteinExistence type="predicted"/>
<evidence type="ECO:0000256" key="2">
    <source>
        <dbReference type="SAM" id="MobiDB-lite"/>
    </source>
</evidence>
<dbReference type="SMART" id="SM00787">
    <property type="entry name" value="Spc7"/>
    <property type="match status" value="1"/>
</dbReference>
<keyword evidence="5" id="KW-1185">Reference proteome</keyword>
<dbReference type="GeneID" id="62194785"/>
<sequence>MDMKENISPASNEHRGFKFEIQKPNRRHTLVPTHSILKPSIDSNNTIVIIPSNKIEKRRVSFAPEVTLHKITHYSRYLLKAHASDRRNSLPPLHSYSQERRVGKSSLKNVIVADGENSSLFEGNVSDEVESNDEDYSQKVSKVRPVAIDEDTSTQTMELSTDLTNQLQSLPSPHQNMECVDPKICASNGSAKELNAKDVFQEAVRDLQKSDLGRKSFGVSDSEQTMDFTSAFGDDRLSIVFDNETKTMEMESRRGTLNSILSGGIDEVDETKTMELTGPIPKLPSSGKTIGSERSPVGPSKRSLVMKGVEYDQGHVSKTMRLGMPSCDAISSAEPKPITDEEKIPPAMLQAGFNSANVSLGDISYSEQLSTEMIPLAEISSESIEEPHEKSQITVESEEGMVEDDEEYDEDDDYENVTLPTFLDEVHVQFFDGIGPSDRELTADVDENHKATLIEYVKAANNIPEFRYFEHLIKQYRNSIKSIHAIVEDFEQNVKENNPTSIREYYEQTDVLRRDLKINYQALASYTRQQAKQENLSYLINLLDQLKKSYEDSSSLLDVQLEKVIEIRKRILLRQQELIEQKSELSISIAKIKSEAANLSDNDRVRSKDFMVHINAYIAEKRRLESKIEELGKVQEIKVAAVNAQQRSINHLKDEVEDLQLNVQHMKVPTEAEIEEKQKELEMLETKSQIRFASLDEKLCRIVIMNEVEITIDLENNKKRLAILYKNEKLAHLLHNQQVCMEQISYRSLKEYITKLKQVWTKFKMLVRDVTLMKMRYQSIETGNYLKDGIIIYRPGQYKMELSYKPEDLLRFHEPVKVDVNLLLLDDARNMDASTVLAIEMARSKLNLATMKRFIVK</sequence>
<reference evidence="4" key="1">
    <citation type="submission" date="2020-10" db="EMBL/GenBank/DDBJ databases">
        <authorList>
            <person name="Roach M.J.R."/>
        </authorList>
    </citation>
    <scope>NUCLEOTIDE SEQUENCE</scope>
    <source>
        <strain evidence="4">CBS 1945</strain>
    </source>
</reference>
<protein>
    <recommendedName>
        <fullName evidence="3">Spc7 kinetochore protein domain-containing protein</fullName>
    </recommendedName>
</protein>
<dbReference type="RefSeq" id="XP_038777628.1">
    <property type="nucleotide sequence ID" value="XM_038921700.1"/>
</dbReference>
<dbReference type="PANTHER" id="PTHR28260:SF1">
    <property type="entry name" value="SPINDLE POLE BODY COMPONENT SPC105"/>
    <property type="match status" value="1"/>
</dbReference>
<dbReference type="PANTHER" id="PTHR28260">
    <property type="entry name" value="SPINDLE POLE BODY COMPONENT SPC105"/>
    <property type="match status" value="1"/>
</dbReference>
<evidence type="ECO:0000256" key="1">
    <source>
        <dbReference type="SAM" id="Coils"/>
    </source>
</evidence>
<dbReference type="AlphaFoldDB" id="A0A875RZH7"/>
<organism evidence="4 5">
    <name type="scientific">Eeniella nana</name>
    <name type="common">Yeast</name>
    <name type="synonym">Brettanomyces nanus</name>
    <dbReference type="NCBI Taxonomy" id="13502"/>
    <lineage>
        <taxon>Eukaryota</taxon>
        <taxon>Fungi</taxon>
        <taxon>Dikarya</taxon>
        <taxon>Ascomycota</taxon>
        <taxon>Saccharomycotina</taxon>
        <taxon>Pichiomycetes</taxon>
        <taxon>Pichiales</taxon>
        <taxon>Pichiaceae</taxon>
        <taxon>Brettanomyces</taxon>
    </lineage>
</organism>
<accession>A0A875RZH7</accession>
<dbReference type="KEGG" id="bnn:FOA43_001384"/>